<evidence type="ECO:0000313" key="2">
    <source>
        <dbReference type="EMBL" id="TID20694.1"/>
    </source>
</evidence>
<dbReference type="Proteomes" id="UP000298493">
    <property type="component" value="Unassembled WGS sequence"/>
</dbReference>
<feature type="compositionally biased region" description="Acidic residues" evidence="1">
    <location>
        <begin position="346"/>
        <end position="356"/>
    </location>
</feature>
<protein>
    <submittedName>
        <fullName evidence="2">Serine/threonine-protein kinase</fullName>
    </submittedName>
</protein>
<sequence length="367" mass="41719">MSGPTGSRVGFQKIDQKQISNAPQTKNIPTAMNKNGNQQHSRSEGREDHQSNGKWKKRGKRHGWKNGRGRNNYRQRRENHNHDNVFHDNGQPHDHFPVAQNQHNQHTYYQPANPYYLPGYYQQVSEHQVQQIGPYDIDYDSNLSARAMTKNAFKQSKYVQGRNRSHHLGLSPSQQQAFEQEKYHPNPSRPTFSSQETNPYALASPSFQDTYPYAQETQVSAHDDLFQHQQNVISNARAHMNVYHQQAHMNTLVYQQMQPRARQVGEGGWEMAMPNGNVRYWYEPQPYVLRVQAAEYVPGIAGVSSVAVVFVAPGEGIGTDDDDDDDDVVGEDGDGLEVMMENAEADREETADEEPSAQENAIDGPNE</sequence>
<gene>
    <name evidence="2" type="ORF">E6O75_ATG05458</name>
</gene>
<feature type="compositionally biased region" description="Acidic residues" evidence="1">
    <location>
        <begin position="318"/>
        <end position="335"/>
    </location>
</feature>
<feature type="compositionally biased region" description="Polar residues" evidence="1">
    <location>
        <begin position="17"/>
        <end position="40"/>
    </location>
</feature>
<feature type="region of interest" description="Disordered" evidence="1">
    <location>
        <begin position="1"/>
        <end position="75"/>
    </location>
</feature>
<feature type="compositionally biased region" description="Basic residues" evidence="1">
    <location>
        <begin position="54"/>
        <end position="74"/>
    </location>
</feature>
<accession>A0A4Z1PGF8</accession>
<feature type="compositionally biased region" description="Basic and acidic residues" evidence="1">
    <location>
        <begin position="41"/>
        <end position="51"/>
    </location>
</feature>
<dbReference type="EMBL" id="SNSC02000010">
    <property type="protein sequence ID" value="TID20694.1"/>
    <property type="molecule type" value="Genomic_DNA"/>
</dbReference>
<feature type="compositionally biased region" description="Polar residues" evidence="1">
    <location>
        <begin position="189"/>
        <end position="198"/>
    </location>
</feature>
<feature type="region of interest" description="Disordered" evidence="1">
    <location>
        <begin position="316"/>
        <end position="335"/>
    </location>
</feature>
<keyword evidence="2" id="KW-0418">Kinase</keyword>
<reference evidence="2 3" key="1">
    <citation type="submission" date="2019-04" db="EMBL/GenBank/DDBJ databases">
        <title>High contiguity whole genome sequence and gene annotation resource for two Venturia nashicola isolates.</title>
        <authorList>
            <person name="Prokchorchik M."/>
            <person name="Won K."/>
            <person name="Lee Y."/>
            <person name="Choi E.D."/>
            <person name="Segonzac C."/>
            <person name="Sohn K.H."/>
        </authorList>
    </citation>
    <scope>NUCLEOTIDE SEQUENCE [LARGE SCALE GENOMIC DNA]</scope>
    <source>
        <strain evidence="2 3">PRI2</strain>
    </source>
</reference>
<dbReference type="GO" id="GO:0016301">
    <property type="term" value="F:kinase activity"/>
    <property type="evidence" value="ECO:0007669"/>
    <property type="project" value="UniProtKB-KW"/>
</dbReference>
<feature type="region of interest" description="Disordered" evidence="1">
    <location>
        <begin position="342"/>
        <end position="367"/>
    </location>
</feature>
<keyword evidence="3" id="KW-1185">Reference proteome</keyword>
<feature type="region of interest" description="Disordered" evidence="1">
    <location>
        <begin position="157"/>
        <end position="204"/>
    </location>
</feature>
<dbReference type="AlphaFoldDB" id="A0A4Z1PGF8"/>
<keyword evidence="2" id="KW-0808">Transferase</keyword>
<organism evidence="2 3">
    <name type="scientific">Venturia nashicola</name>
    <dbReference type="NCBI Taxonomy" id="86259"/>
    <lineage>
        <taxon>Eukaryota</taxon>
        <taxon>Fungi</taxon>
        <taxon>Dikarya</taxon>
        <taxon>Ascomycota</taxon>
        <taxon>Pezizomycotina</taxon>
        <taxon>Dothideomycetes</taxon>
        <taxon>Pleosporomycetidae</taxon>
        <taxon>Venturiales</taxon>
        <taxon>Venturiaceae</taxon>
        <taxon>Venturia</taxon>
    </lineage>
</organism>
<proteinExistence type="predicted"/>
<evidence type="ECO:0000256" key="1">
    <source>
        <dbReference type="SAM" id="MobiDB-lite"/>
    </source>
</evidence>
<name>A0A4Z1PGF8_9PEZI</name>
<comment type="caution">
    <text evidence="2">The sequence shown here is derived from an EMBL/GenBank/DDBJ whole genome shotgun (WGS) entry which is preliminary data.</text>
</comment>
<evidence type="ECO:0000313" key="3">
    <source>
        <dbReference type="Proteomes" id="UP000298493"/>
    </source>
</evidence>